<name>A0A4V1IPJ3_9FUNG</name>
<gene>
    <name evidence="2" type="ORF">BDK51DRAFT_48262</name>
</gene>
<evidence type="ECO:0000313" key="2">
    <source>
        <dbReference type="EMBL" id="RKO83257.1"/>
    </source>
</evidence>
<organism evidence="2 3">
    <name type="scientific">Blyttiomyces helicus</name>
    <dbReference type="NCBI Taxonomy" id="388810"/>
    <lineage>
        <taxon>Eukaryota</taxon>
        <taxon>Fungi</taxon>
        <taxon>Fungi incertae sedis</taxon>
        <taxon>Chytridiomycota</taxon>
        <taxon>Chytridiomycota incertae sedis</taxon>
        <taxon>Chytridiomycetes</taxon>
        <taxon>Chytridiomycetes incertae sedis</taxon>
        <taxon>Blyttiomyces</taxon>
    </lineage>
</organism>
<keyword evidence="3" id="KW-1185">Reference proteome</keyword>
<reference evidence="3" key="1">
    <citation type="journal article" date="2018" name="Nat. Microbiol.">
        <title>Leveraging single-cell genomics to expand the fungal tree of life.</title>
        <authorList>
            <person name="Ahrendt S.R."/>
            <person name="Quandt C.A."/>
            <person name="Ciobanu D."/>
            <person name="Clum A."/>
            <person name="Salamov A."/>
            <person name="Andreopoulos B."/>
            <person name="Cheng J.F."/>
            <person name="Woyke T."/>
            <person name="Pelin A."/>
            <person name="Henrissat B."/>
            <person name="Reynolds N.K."/>
            <person name="Benny G.L."/>
            <person name="Smith M.E."/>
            <person name="James T.Y."/>
            <person name="Grigoriev I.V."/>
        </authorList>
    </citation>
    <scope>NUCLEOTIDE SEQUENCE [LARGE SCALE GENOMIC DNA]</scope>
</reference>
<protein>
    <submittedName>
        <fullName evidence="2">Uncharacterized protein</fullName>
    </submittedName>
</protein>
<evidence type="ECO:0000256" key="1">
    <source>
        <dbReference type="SAM" id="MobiDB-lite"/>
    </source>
</evidence>
<feature type="compositionally biased region" description="Polar residues" evidence="1">
    <location>
        <begin position="71"/>
        <end position="82"/>
    </location>
</feature>
<feature type="region of interest" description="Disordered" evidence="1">
    <location>
        <begin position="39"/>
        <end position="105"/>
    </location>
</feature>
<accession>A0A4V1IPJ3</accession>
<evidence type="ECO:0000313" key="3">
    <source>
        <dbReference type="Proteomes" id="UP000269721"/>
    </source>
</evidence>
<proteinExistence type="predicted"/>
<dbReference type="AlphaFoldDB" id="A0A4V1IPJ3"/>
<dbReference type="EMBL" id="ML001459">
    <property type="protein sequence ID" value="RKO83257.1"/>
    <property type="molecule type" value="Genomic_DNA"/>
</dbReference>
<feature type="region of interest" description="Disordered" evidence="1">
    <location>
        <begin position="165"/>
        <end position="198"/>
    </location>
</feature>
<dbReference type="Proteomes" id="UP000269721">
    <property type="component" value="Unassembled WGS sequence"/>
</dbReference>
<sequence length="215" mass="24338">MKRFATSEHINMCCATINSRILNATSPCMPTRPYGIENDDLPYPNPPHPHGGSNDGPLHPTILSPYERASSHSNRQLDTNLTDPYPFARESQDRRLPSQRPHTYQRVPPVELPVWPRRYPVEPMKHKTWKYGRSTRFGTHETSSYGASGLGRAQQNRRRVDVGWSLAPRGPNARSARQPSNDWVLAGPPSRPARDRHPKTEVVWAVVELRRLGAG</sequence>